<evidence type="ECO:0000256" key="1">
    <source>
        <dbReference type="SAM" id="MobiDB-lite"/>
    </source>
</evidence>
<feature type="region of interest" description="Disordered" evidence="1">
    <location>
        <begin position="20"/>
        <end position="92"/>
    </location>
</feature>
<keyword evidence="2" id="KW-0732">Signal</keyword>
<feature type="signal peptide" evidence="2">
    <location>
        <begin position="1"/>
        <end position="17"/>
    </location>
</feature>
<dbReference type="Proteomes" id="UP000297549">
    <property type="component" value="Unassembled WGS sequence"/>
</dbReference>
<dbReference type="EMBL" id="SRLC01000003">
    <property type="protein sequence ID" value="TGE20332.1"/>
    <property type="molecule type" value="Genomic_DNA"/>
</dbReference>
<dbReference type="PROSITE" id="PS51257">
    <property type="entry name" value="PROKAR_LIPOPROTEIN"/>
    <property type="match status" value="1"/>
</dbReference>
<evidence type="ECO:0000256" key="2">
    <source>
        <dbReference type="SAM" id="SignalP"/>
    </source>
</evidence>
<sequence>MKKVLFLALAAASFTFASCDSKKENAMENQADAVEEAGEAKADAMEDAGNEAGADSVEAATEAKADAMEDKADAMPSQATPAPAGGATTTQQ</sequence>
<feature type="chain" id="PRO_5021310709" description="YtxH domain-containing protein" evidence="2">
    <location>
        <begin position="18"/>
        <end position="92"/>
    </location>
</feature>
<keyword evidence="4" id="KW-1185">Reference proteome</keyword>
<feature type="compositionally biased region" description="Low complexity" evidence="1">
    <location>
        <begin position="74"/>
        <end position="92"/>
    </location>
</feature>
<organism evidence="3 4">
    <name type="scientific">Hymenobacter aquaticus</name>
    <dbReference type="NCBI Taxonomy" id="1867101"/>
    <lineage>
        <taxon>Bacteria</taxon>
        <taxon>Pseudomonadati</taxon>
        <taxon>Bacteroidota</taxon>
        <taxon>Cytophagia</taxon>
        <taxon>Cytophagales</taxon>
        <taxon>Hymenobacteraceae</taxon>
        <taxon>Hymenobacter</taxon>
    </lineage>
</organism>
<protein>
    <recommendedName>
        <fullName evidence="5">YtxH domain-containing protein</fullName>
    </recommendedName>
</protein>
<feature type="compositionally biased region" description="Basic and acidic residues" evidence="1">
    <location>
        <begin position="61"/>
        <end position="73"/>
    </location>
</feature>
<dbReference type="RefSeq" id="WP_135465134.1">
    <property type="nucleotide sequence ID" value="NZ_SRLC01000003.1"/>
</dbReference>
<dbReference type="AlphaFoldDB" id="A0A4Z0PV95"/>
<proteinExistence type="predicted"/>
<evidence type="ECO:0000313" key="3">
    <source>
        <dbReference type="EMBL" id="TGE20332.1"/>
    </source>
</evidence>
<gene>
    <name evidence="3" type="ORF">E5K00_20220</name>
</gene>
<reference evidence="3 4" key="1">
    <citation type="submission" date="2019-04" db="EMBL/GenBank/DDBJ databases">
        <authorList>
            <person name="Feng G."/>
            <person name="Zhang J."/>
            <person name="Zhu H."/>
        </authorList>
    </citation>
    <scope>NUCLEOTIDE SEQUENCE [LARGE SCALE GENOMIC DNA]</scope>
    <source>
        <strain evidence="3 4">JCM 31653</strain>
    </source>
</reference>
<accession>A0A4Z0PV95</accession>
<evidence type="ECO:0000313" key="4">
    <source>
        <dbReference type="Proteomes" id="UP000297549"/>
    </source>
</evidence>
<name>A0A4Z0PV95_9BACT</name>
<evidence type="ECO:0008006" key="5">
    <source>
        <dbReference type="Google" id="ProtNLM"/>
    </source>
</evidence>
<comment type="caution">
    <text evidence="3">The sequence shown here is derived from an EMBL/GenBank/DDBJ whole genome shotgun (WGS) entry which is preliminary data.</text>
</comment>